<dbReference type="Pfam" id="PF24766">
    <property type="entry name" value="DUF7699"/>
    <property type="match status" value="1"/>
</dbReference>
<proteinExistence type="predicted"/>
<evidence type="ECO:0000256" key="1">
    <source>
        <dbReference type="SAM" id="MobiDB-lite"/>
    </source>
</evidence>
<feature type="region of interest" description="Disordered" evidence="1">
    <location>
        <begin position="1"/>
        <end position="94"/>
    </location>
</feature>
<feature type="region of interest" description="Disordered" evidence="1">
    <location>
        <begin position="305"/>
        <end position="341"/>
    </location>
</feature>
<dbReference type="PANTHER" id="PTHR35323:SF2">
    <property type="entry name" value="SAP DOMAIN-CONTAINING PROTEIN"/>
    <property type="match status" value="1"/>
</dbReference>
<dbReference type="InterPro" id="IPR056116">
    <property type="entry name" value="DUF7699"/>
</dbReference>
<dbReference type="OrthoDB" id="690722at2759"/>
<keyword evidence="3" id="KW-1185">Reference proteome</keyword>
<reference evidence="3" key="1">
    <citation type="journal article" date="2015" name="Nat. Genet.">
        <title>The pineapple genome and the evolution of CAM photosynthesis.</title>
        <authorList>
            <person name="Ming R."/>
            <person name="VanBuren R."/>
            <person name="Wai C.M."/>
            <person name="Tang H."/>
            <person name="Schatz M.C."/>
            <person name="Bowers J.E."/>
            <person name="Lyons E."/>
            <person name="Wang M.L."/>
            <person name="Chen J."/>
            <person name="Biggers E."/>
            <person name="Zhang J."/>
            <person name="Huang L."/>
            <person name="Zhang L."/>
            <person name="Miao W."/>
            <person name="Zhang J."/>
            <person name="Ye Z."/>
            <person name="Miao C."/>
            <person name="Lin Z."/>
            <person name="Wang H."/>
            <person name="Zhou H."/>
            <person name="Yim W.C."/>
            <person name="Priest H.D."/>
            <person name="Zheng C."/>
            <person name="Woodhouse M."/>
            <person name="Edger P.P."/>
            <person name="Guyot R."/>
            <person name="Guo H.B."/>
            <person name="Guo H."/>
            <person name="Zheng G."/>
            <person name="Singh R."/>
            <person name="Sharma A."/>
            <person name="Min X."/>
            <person name="Zheng Y."/>
            <person name="Lee H."/>
            <person name="Gurtowski J."/>
            <person name="Sedlazeck F.J."/>
            <person name="Harkess A."/>
            <person name="McKain M.R."/>
            <person name="Liao Z."/>
            <person name="Fang J."/>
            <person name="Liu J."/>
            <person name="Zhang X."/>
            <person name="Zhang Q."/>
            <person name="Hu W."/>
            <person name="Qin Y."/>
            <person name="Wang K."/>
            <person name="Chen L.Y."/>
            <person name="Shirley N."/>
            <person name="Lin Y.R."/>
            <person name="Liu L.Y."/>
            <person name="Hernandez A.G."/>
            <person name="Wright C.L."/>
            <person name="Bulone V."/>
            <person name="Tuskan G.A."/>
            <person name="Heath K."/>
            <person name="Zee F."/>
            <person name="Moore P.H."/>
            <person name="Sunkar R."/>
            <person name="Leebens-Mack J.H."/>
            <person name="Mockler T."/>
            <person name="Bennetzen J.L."/>
            <person name="Freeling M."/>
            <person name="Sankoff D."/>
            <person name="Paterson A.H."/>
            <person name="Zhu X."/>
            <person name="Yang X."/>
            <person name="Smith J.A."/>
            <person name="Cushman J.C."/>
            <person name="Paull R.E."/>
            <person name="Yu Q."/>
        </authorList>
    </citation>
    <scope>NUCLEOTIDE SEQUENCE [LARGE SCALE GENOMIC DNA]</scope>
    <source>
        <strain evidence="3">cv. F153</strain>
    </source>
</reference>
<dbReference type="RefSeq" id="XP_020104026.1">
    <property type="nucleotide sequence ID" value="XM_020248437.1"/>
</dbReference>
<dbReference type="AlphaFoldDB" id="A0A6P5G615"/>
<evidence type="ECO:0000313" key="4">
    <source>
        <dbReference type="RefSeq" id="XP_020104026.1"/>
    </source>
</evidence>
<protein>
    <submittedName>
        <fullName evidence="4">Zinc finger CCCH domain-containing protein 62 isoform X1</fullName>
    </submittedName>
</protein>
<evidence type="ECO:0000313" key="3">
    <source>
        <dbReference type="Proteomes" id="UP000515123"/>
    </source>
</evidence>
<dbReference type="PANTHER" id="PTHR35323">
    <property type="entry name" value="SAP DOMAIN-CONTAINING PROTEIN"/>
    <property type="match status" value="1"/>
</dbReference>
<dbReference type="GeneID" id="109721036"/>
<organism evidence="3 4">
    <name type="scientific">Ananas comosus</name>
    <name type="common">Pineapple</name>
    <name type="synonym">Ananas ananas</name>
    <dbReference type="NCBI Taxonomy" id="4615"/>
    <lineage>
        <taxon>Eukaryota</taxon>
        <taxon>Viridiplantae</taxon>
        <taxon>Streptophyta</taxon>
        <taxon>Embryophyta</taxon>
        <taxon>Tracheophyta</taxon>
        <taxon>Spermatophyta</taxon>
        <taxon>Magnoliopsida</taxon>
        <taxon>Liliopsida</taxon>
        <taxon>Poales</taxon>
        <taxon>Bromeliaceae</taxon>
        <taxon>Bromelioideae</taxon>
        <taxon>Ananas</taxon>
    </lineage>
</organism>
<feature type="domain" description="DUF7699" evidence="2">
    <location>
        <begin position="173"/>
        <end position="255"/>
    </location>
</feature>
<reference evidence="4" key="2">
    <citation type="submission" date="2025-08" db="UniProtKB">
        <authorList>
            <consortium name="RefSeq"/>
        </authorList>
    </citation>
    <scope>IDENTIFICATION</scope>
    <source>
        <tissue evidence="4">Leaf</tissue>
    </source>
</reference>
<gene>
    <name evidence="4" type="primary">LOC109721036</name>
</gene>
<accession>A0A6P5G615</accession>
<name>A0A6P5G615_ANACO</name>
<evidence type="ECO:0000259" key="2">
    <source>
        <dbReference type="Pfam" id="PF24766"/>
    </source>
</evidence>
<dbReference type="Proteomes" id="UP000515123">
    <property type="component" value="Linkage group 15"/>
</dbReference>
<feature type="compositionally biased region" description="Acidic residues" evidence="1">
    <location>
        <begin position="26"/>
        <end position="89"/>
    </location>
</feature>
<sequence>MPIAAASMRKKGKQISLPPIAISSSSEEEDEEESEEEEEEDDDDDDDSDDEDYDGEDDDPDDDDVEEEEDSGGDDDEDDDDNDNEGEEESRDRKLLDEEVYDKIVDLLRRRKSLDHLKLEECKVYLRKHRLRLGGAKGTCIERILEHWRIKDGNGEKLYPKSSFSMNCTGDVCRGDIILFKQRVYRKFGLARRGADIIGKRVVAGRVVKESYGADKQQHTFTVEVLWSKGVKPLPPLFPLLVKGRNLYRLKTFRQLHSMTAANPSHIKQCWQNEAERLEVLAEKHKRGAAARQVRAIAKARTALRGSKRARKSFDKDLPPKKHRKKEREVSSGEQKLNACGGKAQYDGRRKANQVAAKGRHLSLSGQHTKQANYQNTTHIQQQFYQRNPIYIDHRRSTTWQLNQDNNMAPSHTSTWNIHGLMGNVGIRSNASGEFHRTISRANYVSHPYGDPMYYSGQPISGPVLMTPDFVRGPFMSPPRSQFHRRR</sequence>